<gene>
    <name evidence="1" type="ORF">ROLI_009230</name>
    <name evidence="2" type="ORF">ROLI_034940</name>
    <name evidence="3" type="ORF">ROLI_038670</name>
</gene>
<reference evidence="4" key="3">
    <citation type="submission" date="2024-01" db="EMBL/GenBank/DDBJ databases">
        <title>Roseobacter fucihabitans sp. nov., isolated from the brown alga Fucus spiralis.</title>
        <authorList>
            <person name="Hahnke S."/>
            <person name="Berger M."/>
            <person name="Schlingloff A."/>
            <person name="Athale I."/>
            <person name="Neumann-Schaal M."/>
            <person name="Adenaya A."/>
            <person name="Poehlein A."/>
            <person name="Daniel R."/>
            <person name="Pertersen J."/>
            <person name="Brinkhoff T."/>
        </authorList>
    </citation>
    <scope>NUCLEOTIDE SEQUENCE [LARGE SCALE GENOMIC DNA]</scope>
    <source>
        <strain evidence="4">B14</strain>
    </source>
</reference>
<evidence type="ECO:0000313" key="1">
    <source>
        <dbReference type="EMBL" id="WVX47850.1"/>
    </source>
</evidence>
<keyword evidence="4" id="KW-1185">Reference proteome</keyword>
<accession>A0ABZ2BXG8</accession>
<name>A0ABZ2BXG8_9RHOB</name>
<proteinExistence type="predicted"/>
<sequence length="101" mass="11478">MRQSCFTEARIIGMIKEQEAGMPTAEVCRRHGLSQCIVLQIQSKIRRHALHGRVSRSDVPRVNVSDTHRLKSLEDKSAKLKRLLADTMLNNVMLKDLLGKN</sequence>
<evidence type="ECO:0000313" key="4">
    <source>
        <dbReference type="Proteomes" id="UP001318682"/>
    </source>
</evidence>
<dbReference type="PANTHER" id="PTHR33609:SF1">
    <property type="entry name" value="TRANSPOSASE"/>
    <property type="match status" value="1"/>
</dbReference>
<dbReference type="Pfam" id="PF01527">
    <property type="entry name" value="HTH_Tnp_1"/>
    <property type="match status" value="1"/>
</dbReference>
<dbReference type="Proteomes" id="UP001318682">
    <property type="component" value="Chromosome"/>
</dbReference>
<dbReference type="EMBL" id="CP143423">
    <property type="protein sequence ID" value="WVX50767.1"/>
    <property type="molecule type" value="Genomic_DNA"/>
</dbReference>
<reference evidence="3" key="2">
    <citation type="journal article" date="2024" name="Int. J. Syst. Evol. Microbiol.">
        <title>Roseobacter fucihabitans sp. nov., isolated from the brown alga Fucus spiralis.</title>
        <authorList>
            <person name="Hahnke S."/>
            <person name="Berger M."/>
            <person name="Schlingloff A."/>
            <person name="Athale I."/>
            <person name="Wolf J."/>
            <person name="Neumann-Schaal M."/>
            <person name="Adenaya A."/>
            <person name="Poehlein A."/>
            <person name="Daniel R."/>
            <person name="Petersen J."/>
            <person name="Brinkhoff T."/>
        </authorList>
    </citation>
    <scope>NUCLEOTIDE SEQUENCE</scope>
    <source>
        <strain evidence="3">B14</strain>
    </source>
</reference>
<dbReference type="EMBL" id="CP143423">
    <property type="protein sequence ID" value="WVX50397.1"/>
    <property type="molecule type" value="Genomic_DNA"/>
</dbReference>
<evidence type="ECO:0000313" key="3">
    <source>
        <dbReference type="EMBL" id="WVX50767.1"/>
    </source>
</evidence>
<dbReference type="InterPro" id="IPR052546">
    <property type="entry name" value="Transposase_8_domain"/>
</dbReference>
<reference evidence="3" key="1">
    <citation type="submission" date="2015-07" db="EMBL/GenBank/DDBJ databases">
        <authorList>
            <person name="Voget S."/>
            <person name="Dogs M."/>
            <person name="Brinkhoff T.H."/>
            <person name="Daniel R."/>
        </authorList>
    </citation>
    <scope>NUCLEOTIDE SEQUENCE</scope>
    <source>
        <strain evidence="3">B14</strain>
    </source>
</reference>
<evidence type="ECO:0000313" key="2">
    <source>
        <dbReference type="EMBL" id="WVX50397.1"/>
    </source>
</evidence>
<dbReference type="InterPro" id="IPR002514">
    <property type="entry name" value="Transposase_8"/>
</dbReference>
<organism evidence="3 4">
    <name type="scientific">Roseobacter fucihabitans</name>
    <dbReference type="NCBI Taxonomy" id="1537242"/>
    <lineage>
        <taxon>Bacteria</taxon>
        <taxon>Pseudomonadati</taxon>
        <taxon>Pseudomonadota</taxon>
        <taxon>Alphaproteobacteria</taxon>
        <taxon>Rhodobacterales</taxon>
        <taxon>Roseobacteraceae</taxon>
        <taxon>Roseobacter</taxon>
    </lineage>
</organism>
<dbReference type="PANTHER" id="PTHR33609">
    <property type="entry name" value="LOW CALCIUM RESPONSE LOCUS PROTEIN S"/>
    <property type="match status" value="1"/>
</dbReference>
<dbReference type="EMBL" id="CP143423">
    <property type="protein sequence ID" value="WVX47850.1"/>
    <property type="molecule type" value="Genomic_DNA"/>
</dbReference>
<protein>
    <submittedName>
        <fullName evidence="3">IS3 family transposase ISRosp2</fullName>
    </submittedName>
</protein>